<dbReference type="STRING" id="1246626.BleG1_1202"/>
<accession>A0A060LVJ2</accession>
<dbReference type="PANTHER" id="PTHR40031:SF1">
    <property type="entry name" value="MEMBRANE-BOUND METAL-DEPENDENT HYDROLASE"/>
    <property type="match status" value="1"/>
</dbReference>
<dbReference type="PATRIC" id="fig|1246626.3.peg.1205"/>
<name>A0A060LVJ2_9BACI</name>
<keyword evidence="1" id="KW-1133">Transmembrane helix</keyword>
<organism evidence="2 3">
    <name type="scientific">Shouchella lehensis G1</name>
    <dbReference type="NCBI Taxonomy" id="1246626"/>
    <lineage>
        <taxon>Bacteria</taxon>
        <taxon>Bacillati</taxon>
        <taxon>Bacillota</taxon>
        <taxon>Bacilli</taxon>
        <taxon>Bacillales</taxon>
        <taxon>Bacillaceae</taxon>
        <taxon>Shouchella</taxon>
    </lineage>
</organism>
<keyword evidence="3" id="KW-1185">Reference proteome</keyword>
<keyword evidence="1" id="KW-0472">Membrane</keyword>
<sequence length="326" mass="37435">MDTSTHIVMGVGLAGLATLDPNVSASPYMATAVLATTLVASNAPDFDTILKLRNNAVYIRHHRGITHSLPALSLWPFIISGGLMLFFQDAHWPTLLLWAAISVFLHVFVDIFNAYGTQALRPISNRWIALGVINIFDPVIFGSHVFGIMLWIIGLPPGPAFIGIYLFLICYYVWRYKQKQKVVRQARQIHPNASHIFVSPTIRWHRWHLVIRTPEMLYVAQSKDRVIHFFESYTFDPIPNDRVMQAARSDKNLAAFLSFSPTYRWEMEATDDNGYEVRFVDLRYRSNGYYPFVAIVKMDEQLNVITSYTGWVYSEETLRKKLKIIT</sequence>
<dbReference type="eggNOG" id="COG1988">
    <property type="taxonomic scope" value="Bacteria"/>
</dbReference>
<feature type="transmembrane region" description="Helical" evidence="1">
    <location>
        <begin position="127"/>
        <end position="152"/>
    </location>
</feature>
<dbReference type="Proteomes" id="UP000027142">
    <property type="component" value="Chromosome"/>
</dbReference>
<protein>
    <recommendedName>
        <fullName evidence="4">Membrane-bound metal-dependent hydrolase</fullName>
    </recommendedName>
</protein>
<dbReference type="HOGENOM" id="CLU_067817_2_0_9"/>
<evidence type="ECO:0000313" key="2">
    <source>
        <dbReference type="EMBL" id="AIC93805.1"/>
    </source>
</evidence>
<proteinExistence type="predicted"/>
<evidence type="ECO:0008006" key="4">
    <source>
        <dbReference type="Google" id="ProtNLM"/>
    </source>
</evidence>
<keyword evidence="1" id="KW-0812">Transmembrane</keyword>
<evidence type="ECO:0000256" key="1">
    <source>
        <dbReference type="SAM" id="Phobius"/>
    </source>
</evidence>
<dbReference type="RefSeq" id="WP_038478353.1">
    <property type="nucleotide sequence ID" value="NZ_CP003923.1"/>
</dbReference>
<feature type="transmembrane region" description="Helical" evidence="1">
    <location>
        <begin position="94"/>
        <end position="115"/>
    </location>
</feature>
<dbReference type="EMBL" id="CP003923">
    <property type="protein sequence ID" value="AIC93805.1"/>
    <property type="molecule type" value="Genomic_DNA"/>
</dbReference>
<dbReference type="Pfam" id="PF04307">
    <property type="entry name" value="YdjM"/>
    <property type="match status" value="1"/>
</dbReference>
<dbReference type="InterPro" id="IPR053170">
    <property type="entry name" value="Transcription_regulator"/>
</dbReference>
<dbReference type="InterPro" id="IPR007404">
    <property type="entry name" value="YdjM-like"/>
</dbReference>
<evidence type="ECO:0000313" key="3">
    <source>
        <dbReference type="Proteomes" id="UP000027142"/>
    </source>
</evidence>
<dbReference type="KEGG" id="ble:BleG1_1202"/>
<gene>
    <name evidence="2" type="ORF">BleG1_1202</name>
</gene>
<dbReference type="AlphaFoldDB" id="A0A060LVJ2"/>
<feature type="transmembrane region" description="Helical" evidence="1">
    <location>
        <begin position="158"/>
        <end position="174"/>
    </location>
</feature>
<reference evidence="2 3" key="1">
    <citation type="journal article" date="2014" name="Gene">
        <title>A comparative genomic analysis of the alkalitolerant soil bacterium Bacillus lehensis G1.</title>
        <authorList>
            <person name="Noor Y.M."/>
            <person name="Samsulrizal N.H."/>
            <person name="Jema'on N.A."/>
            <person name="Low K.O."/>
            <person name="Ramli A.N."/>
            <person name="Alias N.I."/>
            <person name="Damis S.I."/>
            <person name="Fuzi S.F."/>
            <person name="Isa M.N."/>
            <person name="Murad A.M."/>
            <person name="Raih M.F."/>
            <person name="Bakar F.D."/>
            <person name="Najimudin N."/>
            <person name="Mahadi N.M."/>
            <person name="Illias R.M."/>
        </authorList>
    </citation>
    <scope>NUCLEOTIDE SEQUENCE [LARGE SCALE GENOMIC DNA]</scope>
    <source>
        <strain evidence="2 3">G1</strain>
    </source>
</reference>
<dbReference type="PANTHER" id="PTHR40031">
    <property type="entry name" value="HYPOTHETICAL MEMBRANE SPANNING PROTEIN"/>
    <property type="match status" value="1"/>
</dbReference>
<feature type="transmembrane region" description="Helical" evidence="1">
    <location>
        <begin position="69"/>
        <end position="88"/>
    </location>
</feature>
<dbReference type="OrthoDB" id="110250at2"/>